<sequence length="104" mass="11322">MRISGYYERFYMNKRTLFYYGAAALAISFFAGVCITLMIAPIFAGPDDEIDRERLFQVSTIDALLQGVYDGSMTYDELATYGDLGIGCAIGSTGNSLGWTASGI</sequence>
<feature type="transmembrane region" description="Helical" evidence="1">
    <location>
        <begin position="17"/>
        <end position="44"/>
    </location>
</feature>
<proteinExistence type="predicted"/>
<dbReference type="GO" id="GO:0047605">
    <property type="term" value="F:acetolactate decarboxylase activity"/>
    <property type="evidence" value="ECO:0007669"/>
    <property type="project" value="InterPro"/>
</dbReference>
<dbReference type="Proteomes" id="UP000326500">
    <property type="component" value="Unassembled WGS sequence"/>
</dbReference>
<dbReference type="Pfam" id="PF03306">
    <property type="entry name" value="AAL_decarboxy"/>
    <property type="match status" value="1"/>
</dbReference>
<evidence type="ECO:0000256" key="1">
    <source>
        <dbReference type="SAM" id="Phobius"/>
    </source>
</evidence>
<keyword evidence="1" id="KW-0472">Membrane</keyword>
<name>A0A1G8Y0D1_9EURY</name>
<dbReference type="EMBL" id="FNFT01000002">
    <property type="protein sequence ID" value="SDJ96309.1"/>
    <property type="molecule type" value="Genomic_DNA"/>
</dbReference>
<keyword evidence="1" id="KW-1133">Transmembrane helix</keyword>
<dbReference type="UniPathway" id="UPA00626">
    <property type="reaction ID" value="UER00678"/>
</dbReference>
<dbReference type="Gene3D" id="3.30.1330.80">
    <property type="entry name" value="Hypothetical protein, similar to alpha- acetolactate decarboxylase, domain 2"/>
    <property type="match status" value="1"/>
</dbReference>
<keyword evidence="3" id="KW-1185">Reference proteome</keyword>
<evidence type="ECO:0000313" key="2">
    <source>
        <dbReference type="EMBL" id="SDJ96309.1"/>
    </source>
</evidence>
<accession>A0A1G8Y0D1</accession>
<dbReference type="GO" id="GO:0045151">
    <property type="term" value="P:acetoin biosynthetic process"/>
    <property type="evidence" value="ECO:0007669"/>
    <property type="project" value="InterPro"/>
</dbReference>
<reference evidence="2 3" key="1">
    <citation type="submission" date="2016-10" db="EMBL/GenBank/DDBJ databases">
        <authorList>
            <person name="Varghese N."/>
            <person name="Submissions S."/>
        </authorList>
    </citation>
    <scope>NUCLEOTIDE SEQUENCE [LARGE SCALE GENOMIC DNA]</scope>
    <source>
        <strain evidence="2 3">DSM 2373</strain>
    </source>
</reference>
<keyword evidence="1" id="KW-0812">Transmembrane</keyword>
<dbReference type="SUPFAM" id="SSF117856">
    <property type="entry name" value="AF0104/ALDC/Ptd012-like"/>
    <property type="match status" value="1"/>
</dbReference>
<dbReference type="AlphaFoldDB" id="A0A1G8Y0D1"/>
<gene>
    <name evidence="2" type="ORF">SAMN04488571_102150</name>
</gene>
<evidence type="ECO:0000313" key="3">
    <source>
        <dbReference type="Proteomes" id="UP000326500"/>
    </source>
</evidence>
<organism evidence="2 3">
    <name type="scientific">Methanoculleus thermophilus</name>
    <dbReference type="NCBI Taxonomy" id="2200"/>
    <lineage>
        <taxon>Archaea</taxon>
        <taxon>Methanobacteriati</taxon>
        <taxon>Methanobacteriota</taxon>
        <taxon>Stenosarchaea group</taxon>
        <taxon>Methanomicrobia</taxon>
        <taxon>Methanomicrobiales</taxon>
        <taxon>Methanomicrobiaceae</taxon>
        <taxon>Methanoculleus</taxon>
    </lineage>
</organism>
<dbReference type="InterPro" id="IPR005128">
    <property type="entry name" value="Acetolactate_a_deCO2ase"/>
</dbReference>
<dbReference type="STRING" id="2200.GCA_001571405_00508"/>
<protein>
    <submittedName>
        <fullName evidence="2">Alpha-acetolactate decarboxylase</fullName>
    </submittedName>
</protein>